<dbReference type="Gene3D" id="3.30.450.60">
    <property type="match status" value="1"/>
</dbReference>
<proteinExistence type="predicted"/>
<dbReference type="EMBL" id="UYRT01035830">
    <property type="protein sequence ID" value="VDK80917.1"/>
    <property type="molecule type" value="Genomic_DNA"/>
</dbReference>
<dbReference type="SUPFAM" id="SSF64356">
    <property type="entry name" value="SNARE-like"/>
    <property type="match status" value="1"/>
</dbReference>
<evidence type="ECO:0000313" key="3">
    <source>
        <dbReference type="WBParaSite" id="GPUH_0001003901-mRNA-1"/>
    </source>
</evidence>
<dbReference type="PANTHER" id="PTHR10529">
    <property type="entry name" value="AP COMPLEX SUBUNIT MU"/>
    <property type="match status" value="1"/>
</dbReference>
<dbReference type="Proteomes" id="UP000271098">
    <property type="component" value="Unassembled WGS sequence"/>
</dbReference>
<gene>
    <name evidence="1" type="ORF">GPUH_LOCUS10025</name>
</gene>
<dbReference type="InterPro" id="IPR050431">
    <property type="entry name" value="Adaptor_comp_med_subunit"/>
</dbReference>
<evidence type="ECO:0000313" key="1">
    <source>
        <dbReference type="EMBL" id="VDK80917.1"/>
    </source>
</evidence>
<dbReference type="InterPro" id="IPR011012">
    <property type="entry name" value="Longin-like_dom_sf"/>
</dbReference>
<evidence type="ECO:0000313" key="2">
    <source>
        <dbReference type="Proteomes" id="UP000271098"/>
    </source>
</evidence>
<dbReference type="AlphaFoldDB" id="A0A183DMT7"/>
<protein>
    <submittedName>
        <fullName evidence="3">Clat_adaptor_s domain-containing protein</fullName>
    </submittedName>
</protein>
<reference evidence="1 2" key="2">
    <citation type="submission" date="2018-11" db="EMBL/GenBank/DDBJ databases">
        <authorList>
            <consortium name="Pathogen Informatics"/>
        </authorList>
    </citation>
    <scope>NUCLEOTIDE SEQUENCE [LARGE SCALE GENOMIC DNA]</scope>
</reference>
<accession>A0A183DMT7</accession>
<keyword evidence="2" id="KW-1185">Reference proteome</keyword>
<reference evidence="3" key="1">
    <citation type="submission" date="2016-06" db="UniProtKB">
        <authorList>
            <consortium name="WormBaseParasite"/>
        </authorList>
    </citation>
    <scope>IDENTIFICATION</scope>
</reference>
<sequence length="92" mass="10687">MVVEFLHRVIATFTEYFDDFSDSAVKENCVMVFELLDEMLDNGFPLATELNVLQELIKPPNFLRTIANQVIFTAILDNFCITLKEYTPLFLF</sequence>
<dbReference type="WBParaSite" id="GPUH_0001003901-mRNA-1">
    <property type="protein sequence ID" value="GPUH_0001003901-mRNA-1"/>
    <property type="gene ID" value="GPUH_0001003901"/>
</dbReference>
<name>A0A183DMT7_9BILA</name>
<organism evidence="3">
    <name type="scientific">Gongylonema pulchrum</name>
    <dbReference type="NCBI Taxonomy" id="637853"/>
    <lineage>
        <taxon>Eukaryota</taxon>
        <taxon>Metazoa</taxon>
        <taxon>Ecdysozoa</taxon>
        <taxon>Nematoda</taxon>
        <taxon>Chromadorea</taxon>
        <taxon>Rhabditida</taxon>
        <taxon>Spirurina</taxon>
        <taxon>Spiruromorpha</taxon>
        <taxon>Spiruroidea</taxon>
        <taxon>Gongylonematidae</taxon>
        <taxon>Gongylonema</taxon>
    </lineage>
</organism>
<dbReference type="OrthoDB" id="870at2759"/>